<gene>
    <name evidence="1" type="ORF">O6H91_16G085000</name>
</gene>
<protein>
    <submittedName>
        <fullName evidence="1">Uncharacterized protein</fullName>
    </submittedName>
</protein>
<evidence type="ECO:0000313" key="1">
    <source>
        <dbReference type="EMBL" id="KAJ7528124.1"/>
    </source>
</evidence>
<accession>A0ACC2BE98</accession>
<dbReference type="EMBL" id="CM055107">
    <property type="protein sequence ID" value="KAJ7528124.1"/>
    <property type="molecule type" value="Genomic_DNA"/>
</dbReference>
<comment type="caution">
    <text evidence="1">The sequence shown here is derived from an EMBL/GenBank/DDBJ whole genome shotgun (WGS) entry which is preliminary data.</text>
</comment>
<sequence>MRYTSHTAETMGMRWPGLPLSPLLDTKRSSRAAGMMSHRALFTPPQTSPMDLDSATSDQSPSIEGPPPPSPRLRPFPSPRNFLSPLSLPPPRLQIPSPSKLPSSPVTPTSVRSCNCSAVSVCSACSCMPSSTTPRSAVTAFISPRSSKPKTLLIKPVSDTDSTPCLSLKEEHATPGRPRRQDLNKKRPPKLHIPFLPATLGFQECADKEACKDINVEGGFYGMACRKGRREILEDTYCALPEINGDPGHAFFGVFDGHGGRKAAEFASEHLGKDIIEAVEKQCQEEDCIESAVRTGYLTTDAAFLQTNASSGASCVTALVKDGVMVVANAGDCRAVVSKAGTAVALTLDHRVGREDERQRIESLGGYVDRFNGVWRLQGSLAISRGIGDTHFKKWVSAEPEIKTLQITHDCEFLILASDGLWDVVSNQEAVDCVRKILIAGDVETKLCSSKPQLSNEQNATMPPSKIVPTPLVACRHLVDLAAGRGCLDDISVMVVNLQHFFKDAIVSWPH</sequence>
<evidence type="ECO:0000313" key="2">
    <source>
        <dbReference type="Proteomes" id="UP001162992"/>
    </source>
</evidence>
<keyword evidence="2" id="KW-1185">Reference proteome</keyword>
<reference evidence="2" key="1">
    <citation type="journal article" date="2024" name="Proc. Natl. Acad. Sci. U.S.A.">
        <title>Extraordinary preservation of gene collinearity over three hundred million years revealed in homosporous lycophytes.</title>
        <authorList>
            <person name="Li C."/>
            <person name="Wickell D."/>
            <person name="Kuo L.Y."/>
            <person name="Chen X."/>
            <person name="Nie B."/>
            <person name="Liao X."/>
            <person name="Peng D."/>
            <person name="Ji J."/>
            <person name="Jenkins J."/>
            <person name="Williams M."/>
            <person name="Shu S."/>
            <person name="Plott C."/>
            <person name="Barry K."/>
            <person name="Rajasekar S."/>
            <person name="Grimwood J."/>
            <person name="Han X."/>
            <person name="Sun S."/>
            <person name="Hou Z."/>
            <person name="He W."/>
            <person name="Dai G."/>
            <person name="Sun C."/>
            <person name="Schmutz J."/>
            <person name="Leebens-Mack J.H."/>
            <person name="Li F.W."/>
            <person name="Wang L."/>
        </authorList>
    </citation>
    <scope>NUCLEOTIDE SEQUENCE [LARGE SCALE GENOMIC DNA]</scope>
    <source>
        <strain evidence="2">cv. PW_Plant_1</strain>
    </source>
</reference>
<dbReference type="Proteomes" id="UP001162992">
    <property type="component" value="Chromosome 16"/>
</dbReference>
<organism evidence="1 2">
    <name type="scientific">Diphasiastrum complanatum</name>
    <name type="common">Issler's clubmoss</name>
    <name type="synonym">Lycopodium complanatum</name>
    <dbReference type="NCBI Taxonomy" id="34168"/>
    <lineage>
        <taxon>Eukaryota</taxon>
        <taxon>Viridiplantae</taxon>
        <taxon>Streptophyta</taxon>
        <taxon>Embryophyta</taxon>
        <taxon>Tracheophyta</taxon>
        <taxon>Lycopodiopsida</taxon>
        <taxon>Lycopodiales</taxon>
        <taxon>Lycopodiaceae</taxon>
        <taxon>Lycopodioideae</taxon>
        <taxon>Diphasiastrum</taxon>
    </lineage>
</organism>
<name>A0ACC2BE98_DIPCM</name>
<proteinExistence type="predicted"/>